<name>A0A8S9R469_BRACR</name>
<sequence>MEEDSLAAKAENPNEAAFDLKKPPAKSSTDKEEGNLFYRGDESAPVFAERRSKKKKEKLKGVEVDEDAYDADTMMSGKEDSQNMSKFSLLDVVKNGQFFENKTLLKGTFEICAMKHHFDYQVIKSDRQLCPTIGKYLREADVQKLARCQFPGYKYDIRTTNPAESINSAFRSPRVYPVIPLLDSIREMLTQWFCKRKKLISKHKHPLTKDVEKKIDRRTEKGSTFVVYPVSDGRLLVRGDKFDCLVDLDRRTCSCGKYNLLKIPCRHTLKAGFHVGREPHTLTDLMYTTRTWREAYQESINPIDVPEDAWFIPEDVKQVNVLPPETSRSVGRKRKHKYETVEDKIRSSQTSQKNQPRKCSMSGHNIATCEIPI</sequence>
<dbReference type="EMBL" id="QGKX02000996">
    <property type="protein sequence ID" value="KAF3556675.1"/>
    <property type="molecule type" value="Genomic_DNA"/>
</dbReference>
<dbReference type="InterPro" id="IPR006564">
    <property type="entry name" value="Znf_PMZ"/>
</dbReference>
<dbReference type="SMART" id="SM00575">
    <property type="entry name" value="ZnF_PMZ"/>
    <property type="match status" value="1"/>
</dbReference>
<keyword evidence="2 4" id="KW-0863">Zinc-finger</keyword>
<organism evidence="7 8">
    <name type="scientific">Brassica cretica</name>
    <name type="common">Mustard</name>
    <dbReference type="NCBI Taxonomy" id="69181"/>
    <lineage>
        <taxon>Eukaryota</taxon>
        <taxon>Viridiplantae</taxon>
        <taxon>Streptophyta</taxon>
        <taxon>Embryophyta</taxon>
        <taxon>Tracheophyta</taxon>
        <taxon>Spermatophyta</taxon>
        <taxon>Magnoliopsida</taxon>
        <taxon>eudicotyledons</taxon>
        <taxon>Gunneridae</taxon>
        <taxon>Pentapetalae</taxon>
        <taxon>rosids</taxon>
        <taxon>malvids</taxon>
        <taxon>Brassicales</taxon>
        <taxon>Brassicaceae</taxon>
        <taxon>Brassiceae</taxon>
        <taxon>Brassica</taxon>
    </lineage>
</organism>
<dbReference type="GO" id="GO:0008270">
    <property type="term" value="F:zinc ion binding"/>
    <property type="evidence" value="ECO:0007669"/>
    <property type="project" value="UniProtKB-KW"/>
</dbReference>
<evidence type="ECO:0000256" key="5">
    <source>
        <dbReference type="SAM" id="MobiDB-lite"/>
    </source>
</evidence>
<reference evidence="7" key="1">
    <citation type="submission" date="2019-12" db="EMBL/GenBank/DDBJ databases">
        <title>Genome sequencing and annotation of Brassica cretica.</title>
        <authorList>
            <person name="Studholme D.J."/>
            <person name="Sarris P."/>
        </authorList>
    </citation>
    <scope>NUCLEOTIDE SEQUENCE</scope>
    <source>
        <strain evidence="7">PFS-109/04</strain>
        <tissue evidence="7">Leaf</tissue>
    </source>
</reference>
<keyword evidence="1" id="KW-0479">Metal-binding</keyword>
<gene>
    <name evidence="7" type="ORF">F2Q69_00015858</name>
</gene>
<dbReference type="Proteomes" id="UP000712600">
    <property type="component" value="Unassembled WGS sequence"/>
</dbReference>
<protein>
    <recommendedName>
        <fullName evidence="6">SWIM-type domain-containing protein</fullName>
    </recommendedName>
</protein>
<dbReference type="PANTHER" id="PTHR31973:SF129">
    <property type="entry name" value="SWIM-TYPE DOMAIN-CONTAINING PROTEIN"/>
    <property type="match status" value="1"/>
</dbReference>
<dbReference type="PROSITE" id="PS50966">
    <property type="entry name" value="ZF_SWIM"/>
    <property type="match status" value="1"/>
</dbReference>
<dbReference type="Pfam" id="PF04434">
    <property type="entry name" value="SWIM"/>
    <property type="match status" value="1"/>
</dbReference>
<dbReference type="PANTHER" id="PTHR31973">
    <property type="entry name" value="POLYPROTEIN, PUTATIVE-RELATED"/>
    <property type="match status" value="1"/>
</dbReference>
<comment type="caution">
    <text evidence="7">The sequence shown here is derived from an EMBL/GenBank/DDBJ whole genome shotgun (WGS) entry which is preliminary data.</text>
</comment>
<evidence type="ECO:0000256" key="3">
    <source>
        <dbReference type="ARBA" id="ARBA00022833"/>
    </source>
</evidence>
<feature type="compositionally biased region" description="Basic and acidic residues" evidence="5">
    <location>
        <begin position="18"/>
        <end position="40"/>
    </location>
</feature>
<feature type="region of interest" description="Disordered" evidence="5">
    <location>
        <begin position="1"/>
        <end position="40"/>
    </location>
</feature>
<feature type="region of interest" description="Disordered" evidence="5">
    <location>
        <begin position="325"/>
        <end position="364"/>
    </location>
</feature>
<dbReference type="AlphaFoldDB" id="A0A8S9R469"/>
<evidence type="ECO:0000256" key="4">
    <source>
        <dbReference type="PROSITE-ProRule" id="PRU00325"/>
    </source>
</evidence>
<feature type="domain" description="SWIM-type" evidence="6">
    <location>
        <begin position="242"/>
        <end position="276"/>
    </location>
</feature>
<accession>A0A8S9R469</accession>
<evidence type="ECO:0000256" key="1">
    <source>
        <dbReference type="ARBA" id="ARBA00022723"/>
    </source>
</evidence>
<evidence type="ECO:0000313" key="8">
    <source>
        <dbReference type="Proteomes" id="UP000712600"/>
    </source>
</evidence>
<keyword evidence="3" id="KW-0862">Zinc</keyword>
<dbReference type="InterPro" id="IPR007527">
    <property type="entry name" value="Znf_SWIM"/>
</dbReference>
<evidence type="ECO:0000259" key="6">
    <source>
        <dbReference type="PROSITE" id="PS50966"/>
    </source>
</evidence>
<evidence type="ECO:0000313" key="7">
    <source>
        <dbReference type="EMBL" id="KAF3556675.1"/>
    </source>
</evidence>
<evidence type="ECO:0000256" key="2">
    <source>
        <dbReference type="ARBA" id="ARBA00022771"/>
    </source>
</evidence>
<proteinExistence type="predicted"/>